<evidence type="ECO:0000256" key="2">
    <source>
        <dbReference type="SAM" id="SignalP"/>
    </source>
</evidence>
<proteinExistence type="predicted"/>
<feature type="signal peptide" evidence="2">
    <location>
        <begin position="1"/>
        <end position="25"/>
    </location>
</feature>
<feature type="compositionally biased region" description="Gly residues" evidence="1">
    <location>
        <begin position="51"/>
        <end position="61"/>
    </location>
</feature>
<dbReference type="EMBL" id="JBHSZO010000004">
    <property type="protein sequence ID" value="MFC7217242.1"/>
    <property type="molecule type" value="Genomic_DNA"/>
</dbReference>
<dbReference type="PROSITE" id="PS51257">
    <property type="entry name" value="PROKAR_LIPOPROTEIN"/>
    <property type="match status" value="1"/>
</dbReference>
<evidence type="ECO:0000313" key="3">
    <source>
        <dbReference type="EMBL" id="MFC7217242.1"/>
    </source>
</evidence>
<feature type="compositionally biased region" description="Basic and acidic residues" evidence="1">
    <location>
        <begin position="33"/>
        <end position="46"/>
    </location>
</feature>
<sequence>MTTIRRTGARSTALAALLAAGLTLAGTAGCSDDAGKTPTDDKKKTAQSEGKGSGSDDGGGETVPDTSQVLVTIKGSDGLDVIVNSATRDEGGFITVMGQMKNTTGRSERPAVALHGDETEIIKHGVTLGGATLVDSAGKKRYYILRDTEGRPLATKFSSSIKAGESIPVYMQFPAPPDSTTKVGLQIPTYPTATIELS</sequence>
<gene>
    <name evidence="3" type="ORF">ACFQLX_03505</name>
</gene>
<evidence type="ECO:0000313" key="4">
    <source>
        <dbReference type="Proteomes" id="UP001596413"/>
    </source>
</evidence>
<feature type="chain" id="PRO_5046321835" description="Secreted protein" evidence="2">
    <location>
        <begin position="26"/>
        <end position="198"/>
    </location>
</feature>
<comment type="caution">
    <text evidence="3">The sequence shown here is derived from an EMBL/GenBank/DDBJ whole genome shotgun (WGS) entry which is preliminary data.</text>
</comment>
<reference evidence="4" key="1">
    <citation type="journal article" date="2019" name="Int. J. Syst. Evol. Microbiol.">
        <title>The Global Catalogue of Microorganisms (GCM) 10K type strain sequencing project: providing services to taxonomists for standard genome sequencing and annotation.</title>
        <authorList>
            <consortium name="The Broad Institute Genomics Platform"/>
            <consortium name="The Broad Institute Genome Sequencing Center for Infectious Disease"/>
            <person name="Wu L."/>
            <person name="Ma J."/>
        </authorList>
    </citation>
    <scope>NUCLEOTIDE SEQUENCE [LARGE SCALE GENOMIC DNA]</scope>
    <source>
        <strain evidence="4">CGMCC 1.13681</strain>
    </source>
</reference>
<keyword evidence="2" id="KW-0732">Signal</keyword>
<dbReference type="Proteomes" id="UP001596413">
    <property type="component" value="Unassembled WGS sequence"/>
</dbReference>
<evidence type="ECO:0008006" key="5">
    <source>
        <dbReference type="Google" id="ProtNLM"/>
    </source>
</evidence>
<organism evidence="3 4">
    <name type="scientific">Streptomyces polyrhachis</name>
    <dbReference type="NCBI Taxonomy" id="1282885"/>
    <lineage>
        <taxon>Bacteria</taxon>
        <taxon>Bacillati</taxon>
        <taxon>Actinomycetota</taxon>
        <taxon>Actinomycetes</taxon>
        <taxon>Kitasatosporales</taxon>
        <taxon>Streptomycetaceae</taxon>
        <taxon>Streptomyces</taxon>
    </lineage>
</organism>
<name>A0ABW2GEQ5_9ACTN</name>
<dbReference type="RefSeq" id="WP_386411780.1">
    <property type="nucleotide sequence ID" value="NZ_JBHSZO010000004.1"/>
</dbReference>
<feature type="region of interest" description="Disordered" evidence="1">
    <location>
        <begin position="28"/>
        <end position="65"/>
    </location>
</feature>
<protein>
    <recommendedName>
        <fullName evidence="5">Secreted protein</fullName>
    </recommendedName>
</protein>
<accession>A0ABW2GEQ5</accession>
<keyword evidence="4" id="KW-1185">Reference proteome</keyword>
<evidence type="ECO:0000256" key="1">
    <source>
        <dbReference type="SAM" id="MobiDB-lite"/>
    </source>
</evidence>